<comment type="caution">
    <text evidence="2">The sequence shown here is derived from an EMBL/GenBank/DDBJ whole genome shotgun (WGS) entry which is preliminary data.</text>
</comment>
<organism evidence="2 3">
    <name type="scientific">Acaulospora morrowiae</name>
    <dbReference type="NCBI Taxonomy" id="94023"/>
    <lineage>
        <taxon>Eukaryota</taxon>
        <taxon>Fungi</taxon>
        <taxon>Fungi incertae sedis</taxon>
        <taxon>Mucoromycota</taxon>
        <taxon>Glomeromycotina</taxon>
        <taxon>Glomeromycetes</taxon>
        <taxon>Diversisporales</taxon>
        <taxon>Acaulosporaceae</taxon>
        <taxon>Acaulospora</taxon>
    </lineage>
</organism>
<dbReference type="Proteomes" id="UP000789342">
    <property type="component" value="Unassembled WGS sequence"/>
</dbReference>
<evidence type="ECO:0000313" key="2">
    <source>
        <dbReference type="EMBL" id="CAG8515728.1"/>
    </source>
</evidence>
<proteinExistence type="predicted"/>
<evidence type="ECO:0000313" key="3">
    <source>
        <dbReference type="Proteomes" id="UP000789342"/>
    </source>
</evidence>
<evidence type="ECO:0000256" key="1">
    <source>
        <dbReference type="SAM" id="MobiDB-lite"/>
    </source>
</evidence>
<dbReference type="OrthoDB" id="15001at2759"/>
<accession>A0A9N9A3C9</accession>
<sequence>MIITEGSHSVSRHIRSKMAIYAYTPLPLLFGLYADDSSLLRTNDASAVDCPVLSEASKTGKSSSVGGRLILETKLLGSVGTDDTNEEGNNNRNNNDSNNYGSADDKEECSNEASEKRQICTNLRVYGVTVYKTELSLTILDFRGTYSLFEVDHFNLPKDWADMHNFIFICEALIKWA</sequence>
<feature type="non-terminal residue" evidence="2">
    <location>
        <position position="177"/>
    </location>
</feature>
<gene>
    <name evidence="2" type="ORF">AMORRO_LOCUS3955</name>
</gene>
<keyword evidence="3" id="KW-1185">Reference proteome</keyword>
<dbReference type="AlphaFoldDB" id="A0A9N9A3C9"/>
<name>A0A9N9A3C9_9GLOM</name>
<feature type="compositionally biased region" description="Low complexity" evidence="1">
    <location>
        <begin position="87"/>
        <end position="102"/>
    </location>
</feature>
<feature type="region of interest" description="Disordered" evidence="1">
    <location>
        <begin position="80"/>
        <end position="108"/>
    </location>
</feature>
<protein>
    <submittedName>
        <fullName evidence="2">8519_t:CDS:1</fullName>
    </submittedName>
</protein>
<dbReference type="EMBL" id="CAJVPV010002022">
    <property type="protein sequence ID" value="CAG8515728.1"/>
    <property type="molecule type" value="Genomic_DNA"/>
</dbReference>
<reference evidence="2" key="1">
    <citation type="submission" date="2021-06" db="EMBL/GenBank/DDBJ databases">
        <authorList>
            <person name="Kallberg Y."/>
            <person name="Tangrot J."/>
            <person name="Rosling A."/>
        </authorList>
    </citation>
    <scope>NUCLEOTIDE SEQUENCE</scope>
    <source>
        <strain evidence="2">CL551</strain>
    </source>
</reference>